<feature type="compositionally biased region" description="Basic residues" evidence="2">
    <location>
        <begin position="435"/>
        <end position="446"/>
    </location>
</feature>
<feature type="coiled-coil region" evidence="1">
    <location>
        <begin position="1755"/>
        <end position="1782"/>
    </location>
</feature>
<feature type="region of interest" description="Disordered" evidence="2">
    <location>
        <begin position="388"/>
        <end position="647"/>
    </location>
</feature>
<proteinExistence type="predicted"/>
<dbReference type="OrthoDB" id="10319797at2759"/>
<feature type="compositionally biased region" description="Basic and acidic residues" evidence="2">
    <location>
        <begin position="480"/>
        <end position="497"/>
    </location>
</feature>
<feature type="region of interest" description="Disordered" evidence="2">
    <location>
        <begin position="1863"/>
        <end position="1882"/>
    </location>
</feature>
<feature type="coiled-coil region" evidence="1">
    <location>
        <begin position="244"/>
        <end position="362"/>
    </location>
</feature>
<evidence type="ECO:0000256" key="1">
    <source>
        <dbReference type="SAM" id="Coils"/>
    </source>
</evidence>
<keyword evidence="1" id="KW-0175">Coiled coil</keyword>
<feature type="region of interest" description="Disordered" evidence="2">
    <location>
        <begin position="776"/>
        <end position="795"/>
    </location>
</feature>
<feature type="region of interest" description="Disordered" evidence="2">
    <location>
        <begin position="1034"/>
        <end position="1063"/>
    </location>
</feature>
<feature type="compositionally biased region" description="Acidic residues" evidence="2">
    <location>
        <begin position="452"/>
        <end position="461"/>
    </location>
</feature>
<feature type="region of interest" description="Disordered" evidence="2">
    <location>
        <begin position="1179"/>
        <end position="1200"/>
    </location>
</feature>
<dbReference type="Proteomes" id="UP000315496">
    <property type="component" value="Chromosome 2"/>
</dbReference>
<organism evidence="3 4">
    <name type="scientific">Giardia muris</name>
    <dbReference type="NCBI Taxonomy" id="5742"/>
    <lineage>
        <taxon>Eukaryota</taxon>
        <taxon>Metamonada</taxon>
        <taxon>Diplomonadida</taxon>
        <taxon>Hexamitidae</taxon>
        <taxon>Giardiinae</taxon>
        <taxon>Giardia</taxon>
    </lineage>
</organism>
<feature type="compositionally biased region" description="Basic and acidic residues" evidence="2">
    <location>
        <begin position="629"/>
        <end position="641"/>
    </location>
</feature>
<evidence type="ECO:0000256" key="2">
    <source>
        <dbReference type="SAM" id="MobiDB-lite"/>
    </source>
</evidence>
<feature type="compositionally biased region" description="Polar residues" evidence="2">
    <location>
        <begin position="1188"/>
        <end position="1199"/>
    </location>
</feature>
<feature type="compositionally biased region" description="Polar residues" evidence="2">
    <location>
        <begin position="783"/>
        <end position="795"/>
    </location>
</feature>
<feature type="compositionally biased region" description="Polar residues" evidence="2">
    <location>
        <begin position="1012"/>
        <end position="1021"/>
    </location>
</feature>
<feature type="compositionally biased region" description="Basic and acidic residues" evidence="2">
    <location>
        <begin position="594"/>
        <end position="620"/>
    </location>
</feature>
<feature type="compositionally biased region" description="Low complexity" evidence="2">
    <location>
        <begin position="389"/>
        <end position="402"/>
    </location>
</feature>
<evidence type="ECO:0000313" key="4">
    <source>
        <dbReference type="Proteomes" id="UP000315496"/>
    </source>
</evidence>
<dbReference type="VEuPathDB" id="GiardiaDB:GMRT_14543"/>
<feature type="coiled-coil region" evidence="1">
    <location>
        <begin position="151"/>
        <end position="178"/>
    </location>
</feature>
<feature type="region of interest" description="Disordered" evidence="2">
    <location>
        <begin position="936"/>
        <end position="969"/>
    </location>
</feature>
<feature type="compositionally biased region" description="Basic and acidic residues" evidence="2">
    <location>
        <begin position="403"/>
        <end position="434"/>
    </location>
</feature>
<feature type="coiled-coil region" evidence="1">
    <location>
        <begin position="1512"/>
        <end position="1539"/>
    </location>
</feature>
<evidence type="ECO:0000313" key="3">
    <source>
        <dbReference type="EMBL" id="TNJ29063.1"/>
    </source>
</evidence>
<keyword evidence="4" id="KW-1185">Reference proteome</keyword>
<dbReference type="EMBL" id="VDLU01000002">
    <property type="protein sequence ID" value="TNJ29063.1"/>
    <property type="molecule type" value="Genomic_DNA"/>
</dbReference>
<feature type="region of interest" description="Disordered" evidence="2">
    <location>
        <begin position="2051"/>
        <end position="2071"/>
    </location>
</feature>
<accession>A0A4Z1T4Y3</accession>
<sequence length="2071" mass="233898">MDENIVIDRLPDPLPDSILVPAVGPAHERHEKPVPIALLSADTRLNKRSHKKMRLLEERLCNDISGAIGKVLDQVRMSIAARKLYILFEPTLNCNPATDHLVPKDVLPIFEPFLNLAQDTLYTRIYVIVQQAVSELFKASQLKAPVDDNRMEILECRVVELRRQLESMEREFDKSASRFALEKANMSAEITQLREQLWQKEKYTAEYEADFNPYISPSKWGLLAFMVGGTSGLEERKAVLTQLLEEEKGKCAELRMRVAQLEIDYFTKVSQANLVPELQKEINSLRKTIEEYQQQLDSSDMIRGRNFESLKKHDEALQEELIRLQTKLQQSQEQARDSQEVIDDLTRRLSDKDIQNERLMNSLKRPTLSSPKQESVLSLDDVLNKARQIIESPPITDTTTPSTERDQRRSRLRDWKPSLDGKGEELEEAKSAEGRKRRKTRGRQRSGKNDSDGESDDDEAIESGHSRKRRTVRETGGPESQERERNRTQRDTTTPEHRRSRKRKSRPKGDGNGEVGSSDSNTSSNEDELSYEELLRRVKELTKKNRSLIVEKDSMAREMKKIKMKASKTVAESRGSERDTRNSMDETLTLSSLETRESVSRHEEQDQKGRRLTDRRESQSLKEQATSISREEMGARESKEKAPHKRKKVIRKRVRALLLTPQCFMRFKREVDRDSTLLARLKYKSIDARRVTPEDVSHIIQNVSGEIELLSQIEFLKSTDFRILEDAISQAEALLNQRFRDEISMDGTCSDYTWLSEARPDSREHDFDGISSGSFCGHRDSSNRSPEGSGQTSHFTNKQLRDILRSAFELELPADLIESLTVDEIAFQLLTFRDFVGIRKSNLSEPEVLGLFGMEEDRKKKIRKIVGQLLMNNAGIHNGLSEGGLHLIVGSPSNLLGPQKSSHPANEALNGDTLAGLDDRIDEDITPRADRQVNVFRENMSRSRSGLDSSTDDEMRRSMSPFLEQPRIYQDGNLRISGTCIDDDAIASNDPGKRGPSDGFAAHLSQDHSRRPSGSQASTLSHEQGSFIMGRTMDKQADDASSRSISSVGSERQESRRSSKALTSNQTIIDVVTEPLRESVENILKRLGLGITSNGADQWLDTTSMPLGPDVELCVSSTGLASVNCPNGDRIYKSGLKDVCLPIIDLISIAPEEQKSITFRIADFFQKEVVPATVWDEKRRRTPRKVNRTPSSPVQNKSSRVAADKELDLQLDVLEDGGLEPVMSSGFGTLSVRRYRGDDLANFDRFMHKIRKKAKRDMPEALHDISMVLDMLGYDMQQLRISVVDAPEKPRRSKTSARGSTFSIKHLEDKIAQLHETPVTVKQLSEQVKALSTEEKITVFLDALASYQVTWDDLEAVFSKTELIERLKSAYSPRRNSSTFIENDDCIHELTEGIIQTHLRSPNGLVSKDVVNEKALGKWINARVEIAAPYVRSFENSSNTEPEVSLPNKPKVDSGTTGLEENPLTHSLDDLLHTYEESAKLPDLFAPEEWAELASRVPTETLEFIRQRLVIEQEKLDEIAELKEQLAVLQEAERAAREHFSLSLSQGTQCGTMCIRDEGVEVDVASAIQQPVVSVEADPTPISTDHYKGNMYSSPVRDVIVPKGKALYEEINRPIEVAEDPAFQAVSTIVCASKREEREVQYLPIMGLAGHKVGELPPQQKFPKRPQNVKEISLRLGFYPREHRAINFRYVGGQRLGARVPNVQSDAPLSLIHVPVDGRFQEGLKHASAAASAVLMRHPTIWKHKLNWSVDDDPREVFQRLYENARTIRQNLEARIRAKQRLEAILFARFKQTYICLSQPSIINESVAHPPVPQISRSLLSVAEEDEKRDISGIYGHNHQAGTPSHTYLDASMMSWVNSSGVDRSAQPPIDPSLLLSGGPRRGRERSNIMLRIQATPLRPLTELHEEFTPEFERYNKQAHIRSTPSAPLRLGPEGRWAKSRIAPPPPSQQDFQVRGVRVPEPQVHNYDSNARGHLSVVAKISSAIGDTIDQLQGKPGDVPQPLRPLASETNEPVVAKMSLTELDIKILTESQPGSTRESIEVHTPLNKQRDRAALFREVDQRVERSNHRAE</sequence>
<reference evidence="3 4" key="1">
    <citation type="submission" date="2019-05" db="EMBL/GenBank/DDBJ databases">
        <title>The compact genome of Giardia muris reveals important steps in the evolution of intestinal protozoan parasites.</title>
        <authorList>
            <person name="Xu F."/>
            <person name="Jimenez-Gonzalez A."/>
            <person name="Einarsson E."/>
            <person name="Astvaldsson A."/>
            <person name="Peirasmaki D."/>
            <person name="Eckmann L."/>
            <person name="Andersson J.O."/>
            <person name="Svard S.G."/>
            <person name="Jerlstrom-Hultqvist J."/>
        </authorList>
    </citation>
    <scope>NUCLEOTIDE SEQUENCE [LARGE SCALE GENOMIC DNA]</scope>
    <source>
        <strain evidence="3 4">Roberts-Thomson</strain>
    </source>
</reference>
<protein>
    <submittedName>
        <fullName evidence="3">Putative Spindle pole protein</fullName>
    </submittedName>
</protein>
<gene>
    <name evidence="3" type="ORF">GMRT_14543</name>
</gene>
<feature type="compositionally biased region" description="Basic and acidic residues" evidence="2">
    <location>
        <begin position="574"/>
        <end position="584"/>
    </location>
</feature>
<feature type="region of interest" description="Disordered" evidence="2">
    <location>
        <begin position="985"/>
        <end position="1021"/>
    </location>
</feature>
<name>A0A4Z1T4Y3_GIAMU</name>
<comment type="caution">
    <text evidence="3">The sequence shown here is derived from an EMBL/GenBank/DDBJ whole genome shotgun (WGS) entry which is preliminary data.</text>
</comment>
<feature type="compositionally biased region" description="Basic and acidic residues" evidence="2">
    <location>
        <begin position="533"/>
        <end position="561"/>
    </location>
</feature>
<feature type="region of interest" description="Disordered" evidence="2">
    <location>
        <begin position="1437"/>
        <end position="1462"/>
    </location>
</feature>